<dbReference type="EMBL" id="PYGJ01000005">
    <property type="protein sequence ID" value="PSL19696.1"/>
    <property type="molecule type" value="Genomic_DNA"/>
</dbReference>
<dbReference type="RefSeq" id="WP_106608353.1">
    <property type="nucleotide sequence ID" value="NZ_PYGJ01000005.1"/>
</dbReference>
<comment type="caution">
    <text evidence="1">The sequence shown here is derived from an EMBL/GenBank/DDBJ whole genome shotgun (WGS) entry which is preliminary data.</text>
</comment>
<keyword evidence="2" id="KW-1185">Reference proteome</keyword>
<organism evidence="1 2">
    <name type="scientific">Shimia abyssi</name>
    <dbReference type="NCBI Taxonomy" id="1662395"/>
    <lineage>
        <taxon>Bacteria</taxon>
        <taxon>Pseudomonadati</taxon>
        <taxon>Pseudomonadota</taxon>
        <taxon>Alphaproteobacteria</taxon>
        <taxon>Rhodobacterales</taxon>
        <taxon>Roseobacteraceae</taxon>
    </lineage>
</organism>
<name>A0A2P8FD87_9RHOB</name>
<dbReference type="Proteomes" id="UP000240418">
    <property type="component" value="Unassembled WGS sequence"/>
</dbReference>
<evidence type="ECO:0000313" key="2">
    <source>
        <dbReference type="Proteomes" id="UP000240418"/>
    </source>
</evidence>
<accession>A0A2P8FD87</accession>
<evidence type="ECO:0000313" key="1">
    <source>
        <dbReference type="EMBL" id="PSL19696.1"/>
    </source>
</evidence>
<dbReference type="AlphaFoldDB" id="A0A2P8FD87"/>
<reference evidence="1 2" key="1">
    <citation type="submission" date="2018-03" db="EMBL/GenBank/DDBJ databases">
        <title>Genomic Encyclopedia of Archaeal and Bacterial Type Strains, Phase II (KMG-II): from individual species to whole genera.</title>
        <authorList>
            <person name="Goeker M."/>
        </authorList>
    </citation>
    <scope>NUCLEOTIDE SEQUENCE [LARGE SCALE GENOMIC DNA]</scope>
    <source>
        <strain evidence="1 2">DSM 100673</strain>
    </source>
</reference>
<dbReference type="OrthoDB" id="7860130at2"/>
<proteinExistence type="predicted"/>
<gene>
    <name evidence="1" type="ORF">CLV88_105119</name>
</gene>
<sequence>MSPYFMTFHVKGELVGSMLLREPEQKLLIDVSPNPSTGASAPGFAHPERVCFTLKNPDLIKRFRDETSPGDVIEATGTFAQSGYIPHKTSYIDTTFLLLDFNCRAQSWPELFHAGRKYSLPEMVWMH</sequence>
<protein>
    <submittedName>
        <fullName evidence="1">Uncharacterized protein</fullName>
    </submittedName>
</protein>